<dbReference type="EMBL" id="QNRT01000002">
    <property type="protein sequence ID" value="RBP50801.1"/>
    <property type="molecule type" value="Genomic_DNA"/>
</dbReference>
<reference evidence="8 9" key="1">
    <citation type="submission" date="2018-06" db="EMBL/GenBank/DDBJ databases">
        <title>Genomic Encyclopedia of Type Strains, Phase IV (KMG-IV): sequencing the most valuable type-strain genomes for metagenomic binning, comparative biology and taxonomic classification.</title>
        <authorList>
            <person name="Goeker M."/>
        </authorList>
    </citation>
    <scope>NUCLEOTIDE SEQUENCE [LARGE SCALE GENOMIC DNA]</scope>
    <source>
        <strain evidence="8 9">DSM 24032</strain>
    </source>
</reference>
<feature type="domain" description="Cytochrome c" evidence="7">
    <location>
        <begin position="15"/>
        <end position="96"/>
    </location>
</feature>
<comment type="caution">
    <text evidence="8">The sequence shown here is derived from an EMBL/GenBank/DDBJ whole genome shotgun (WGS) entry which is preliminary data.</text>
</comment>
<keyword evidence="4" id="KW-0249">Electron transport</keyword>
<keyword evidence="2 6" id="KW-0349">Heme</keyword>
<evidence type="ECO:0000259" key="7">
    <source>
        <dbReference type="PROSITE" id="PS51007"/>
    </source>
</evidence>
<name>A0A395JJD6_9GAMM</name>
<keyword evidence="9" id="KW-1185">Reference proteome</keyword>
<dbReference type="Gene3D" id="1.10.760.10">
    <property type="entry name" value="Cytochrome c-like domain"/>
    <property type="match status" value="2"/>
</dbReference>
<evidence type="ECO:0000256" key="2">
    <source>
        <dbReference type="ARBA" id="ARBA00022617"/>
    </source>
</evidence>
<protein>
    <submittedName>
        <fullName evidence="8">Cytochrome c553</fullName>
    </submittedName>
</protein>
<feature type="domain" description="Cytochrome c" evidence="7">
    <location>
        <begin position="107"/>
        <end position="192"/>
    </location>
</feature>
<dbReference type="InterPro" id="IPR009056">
    <property type="entry name" value="Cyt_c-like_dom"/>
</dbReference>
<organism evidence="8 9">
    <name type="scientific">Arenicella xantha</name>
    <dbReference type="NCBI Taxonomy" id="644221"/>
    <lineage>
        <taxon>Bacteria</taxon>
        <taxon>Pseudomonadati</taxon>
        <taxon>Pseudomonadota</taxon>
        <taxon>Gammaproteobacteria</taxon>
        <taxon>Arenicellales</taxon>
        <taxon>Arenicellaceae</taxon>
        <taxon>Arenicella</taxon>
    </lineage>
</organism>
<evidence type="ECO:0000256" key="5">
    <source>
        <dbReference type="ARBA" id="ARBA00023004"/>
    </source>
</evidence>
<dbReference type="InterPro" id="IPR050597">
    <property type="entry name" value="Cytochrome_c_Oxidase_Subunit"/>
</dbReference>
<dbReference type="GO" id="GO:0009055">
    <property type="term" value="F:electron transfer activity"/>
    <property type="evidence" value="ECO:0007669"/>
    <property type="project" value="InterPro"/>
</dbReference>
<keyword evidence="1" id="KW-0813">Transport</keyword>
<dbReference type="PANTHER" id="PTHR33751:SF9">
    <property type="entry name" value="CYTOCHROME C4"/>
    <property type="match status" value="1"/>
</dbReference>
<dbReference type="GO" id="GO:0046872">
    <property type="term" value="F:metal ion binding"/>
    <property type="evidence" value="ECO:0007669"/>
    <property type="project" value="UniProtKB-KW"/>
</dbReference>
<dbReference type="PROSITE" id="PS51007">
    <property type="entry name" value="CYTC"/>
    <property type="match status" value="2"/>
</dbReference>
<evidence type="ECO:0000313" key="9">
    <source>
        <dbReference type="Proteomes" id="UP000253083"/>
    </source>
</evidence>
<proteinExistence type="predicted"/>
<evidence type="ECO:0000256" key="6">
    <source>
        <dbReference type="PROSITE-ProRule" id="PRU00433"/>
    </source>
</evidence>
<evidence type="ECO:0000256" key="1">
    <source>
        <dbReference type="ARBA" id="ARBA00022448"/>
    </source>
</evidence>
<evidence type="ECO:0000313" key="8">
    <source>
        <dbReference type="EMBL" id="RBP50801.1"/>
    </source>
</evidence>
<keyword evidence="3 6" id="KW-0479">Metal-binding</keyword>
<dbReference type="InterPro" id="IPR036909">
    <property type="entry name" value="Cyt_c-like_dom_sf"/>
</dbReference>
<evidence type="ECO:0000256" key="3">
    <source>
        <dbReference type="ARBA" id="ARBA00022723"/>
    </source>
</evidence>
<dbReference type="Pfam" id="PF00034">
    <property type="entry name" value="Cytochrom_C"/>
    <property type="match status" value="2"/>
</dbReference>
<dbReference type="InParanoid" id="A0A395JJD6"/>
<keyword evidence="5 6" id="KW-0408">Iron</keyword>
<dbReference type="GO" id="GO:0020037">
    <property type="term" value="F:heme binding"/>
    <property type="evidence" value="ECO:0007669"/>
    <property type="project" value="InterPro"/>
</dbReference>
<sequence length="204" mass="21337">MTLTGIFTSPAWAEGDPVRGENLAQTCNGCHAGEGYRNPGPVYNIPKIGGQHAEYLVSALKAYRSGERSHGTMRAQAANLSDQDIADIAAFYAAMSGHKRSAVVNKAQAMKGQKASATCATCHGATGDGDQPSFPKLAGQYESYLVQALKDYRAAATSDGATGRNNAVMKGFASGLSIEDIEALAAWFASQDGELSAPGVKLFK</sequence>
<gene>
    <name evidence="8" type="ORF">DFR28_102217</name>
</gene>
<dbReference type="PANTHER" id="PTHR33751">
    <property type="entry name" value="CBB3-TYPE CYTOCHROME C OXIDASE SUBUNIT FIXP"/>
    <property type="match status" value="1"/>
</dbReference>
<accession>A0A395JJD6</accession>
<dbReference type="SUPFAM" id="SSF46626">
    <property type="entry name" value="Cytochrome c"/>
    <property type="match status" value="2"/>
</dbReference>
<dbReference type="AlphaFoldDB" id="A0A395JJD6"/>
<dbReference type="Proteomes" id="UP000253083">
    <property type="component" value="Unassembled WGS sequence"/>
</dbReference>
<evidence type="ECO:0000256" key="4">
    <source>
        <dbReference type="ARBA" id="ARBA00022982"/>
    </source>
</evidence>